<evidence type="ECO:0000313" key="8">
    <source>
        <dbReference type="EMBL" id="SUZ97366.1"/>
    </source>
</evidence>
<gene>
    <name evidence="8" type="ORF">METZ01_LOCUS50220</name>
</gene>
<dbReference type="Gene3D" id="3.90.380.10">
    <property type="entry name" value="Naphthalene 1,2-dioxygenase Alpha Subunit, Chain A, domain 1"/>
    <property type="match status" value="1"/>
</dbReference>
<proteinExistence type="predicted"/>
<evidence type="ECO:0000256" key="5">
    <source>
        <dbReference type="ARBA" id="ARBA00023004"/>
    </source>
</evidence>
<dbReference type="PROSITE" id="PS51296">
    <property type="entry name" value="RIESKE"/>
    <property type="match status" value="1"/>
</dbReference>
<evidence type="ECO:0000256" key="3">
    <source>
        <dbReference type="ARBA" id="ARBA00022723"/>
    </source>
</evidence>
<comment type="cofactor">
    <cofactor evidence="1">
        <name>Fe cation</name>
        <dbReference type="ChEBI" id="CHEBI:24875"/>
    </cofactor>
</comment>
<dbReference type="PANTHER" id="PTHR43756">
    <property type="entry name" value="CHOLINE MONOOXYGENASE, CHLOROPLASTIC"/>
    <property type="match status" value="1"/>
</dbReference>
<dbReference type="GO" id="GO:0051537">
    <property type="term" value="F:2 iron, 2 sulfur cluster binding"/>
    <property type="evidence" value="ECO:0007669"/>
    <property type="project" value="UniProtKB-KW"/>
</dbReference>
<dbReference type="InterPro" id="IPR015879">
    <property type="entry name" value="Ring_hydroxy_dOase_asu_C_dom"/>
</dbReference>
<keyword evidence="4" id="KW-0560">Oxidoreductase</keyword>
<evidence type="ECO:0000256" key="2">
    <source>
        <dbReference type="ARBA" id="ARBA00022714"/>
    </source>
</evidence>
<dbReference type="PANTHER" id="PTHR43756:SF5">
    <property type="entry name" value="CHOLINE MONOOXYGENASE, CHLOROPLASTIC"/>
    <property type="match status" value="1"/>
</dbReference>
<name>A0A381RZT2_9ZZZZ</name>
<dbReference type="Pfam" id="PF00355">
    <property type="entry name" value="Rieske"/>
    <property type="match status" value="1"/>
</dbReference>
<feature type="domain" description="Rieske" evidence="7">
    <location>
        <begin position="49"/>
        <end position="158"/>
    </location>
</feature>
<sequence length="399" mass="46012">VAVQPDKPRDQGEIEPDSVGHLTATLPAWVYYSQDFFEAEKQKIFLSSWQLVGHTSDLPEPGCYITFQLYEERAVVVRTQDDEIKAFHNVCRHRAHILLNDDRGTCPGKFVCPYHGWTYDLEGNRTAIGHPTSFLPHDAQHFALSPVDMEIYGGFIFIRFRSEGAGVAERMSPVHEEFMAYQTLLMTPEEKSETKPVMWTHAVDADWKVGVENFIEDYHFFIGHRGLFGLMEEQYDREPLGPDVARLSHKMRARPQPSWSAEAYNKLLPDQTHLPKEMRRRWTYYALYPNNFFDCYPDQVNFFQILPVAPGKSLLRCQSYVLQDDSRAMRATRYLNSRINDRVQDEDNDLIESVQKGLISSSYQSGVLSDKENLVKHFADFIRDKIPSAAANIPVKSLH</sequence>
<protein>
    <recommendedName>
        <fullName evidence="7">Rieske domain-containing protein</fullName>
    </recommendedName>
</protein>
<feature type="non-terminal residue" evidence="8">
    <location>
        <position position="1"/>
    </location>
</feature>
<dbReference type="EMBL" id="UINC01002502">
    <property type="protein sequence ID" value="SUZ97366.1"/>
    <property type="molecule type" value="Genomic_DNA"/>
</dbReference>
<evidence type="ECO:0000259" key="7">
    <source>
        <dbReference type="PROSITE" id="PS51296"/>
    </source>
</evidence>
<keyword evidence="2" id="KW-0001">2Fe-2S</keyword>
<dbReference type="Pfam" id="PF00848">
    <property type="entry name" value="Ring_hydroxyl_A"/>
    <property type="match status" value="1"/>
</dbReference>
<evidence type="ECO:0000256" key="6">
    <source>
        <dbReference type="ARBA" id="ARBA00023014"/>
    </source>
</evidence>
<dbReference type="InterPro" id="IPR036922">
    <property type="entry name" value="Rieske_2Fe-2S_sf"/>
</dbReference>
<dbReference type="CDD" id="cd00680">
    <property type="entry name" value="RHO_alpha_C"/>
    <property type="match status" value="1"/>
</dbReference>
<dbReference type="InterPro" id="IPR017941">
    <property type="entry name" value="Rieske_2Fe-2S"/>
</dbReference>
<keyword evidence="5" id="KW-0408">Iron</keyword>
<accession>A0A381RZT2</accession>
<dbReference type="PRINTS" id="PR00090">
    <property type="entry name" value="RNGDIOXGNASE"/>
</dbReference>
<dbReference type="SUPFAM" id="SSF55961">
    <property type="entry name" value="Bet v1-like"/>
    <property type="match status" value="1"/>
</dbReference>
<reference evidence="8" key="1">
    <citation type="submission" date="2018-05" db="EMBL/GenBank/DDBJ databases">
        <authorList>
            <person name="Lanie J.A."/>
            <person name="Ng W.-L."/>
            <person name="Kazmierczak K.M."/>
            <person name="Andrzejewski T.M."/>
            <person name="Davidsen T.M."/>
            <person name="Wayne K.J."/>
            <person name="Tettelin H."/>
            <person name="Glass J.I."/>
            <person name="Rusch D."/>
            <person name="Podicherti R."/>
            <person name="Tsui H.-C.T."/>
            <person name="Winkler M.E."/>
        </authorList>
    </citation>
    <scope>NUCLEOTIDE SEQUENCE</scope>
</reference>
<evidence type="ECO:0000256" key="4">
    <source>
        <dbReference type="ARBA" id="ARBA00023002"/>
    </source>
</evidence>
<keyword evidence="6" id="KW-0411">Iron-sulfur</keyword>
<dbReference type="CDD" id="cd03469">
    <property type="entry name" value="Rieske_RO_Alpha_N"/>
    <property type="match status" value="1"/>
</dbReference>
<dbReference type="InterPro" id="IPR001663">
    <property type="entry name" value="Rng_hydr_dOase-A"/>
</dbReference>
<evidence type="ECO:0000256" key="1">
    <source>
        <dbReference type="ARBA" id="ARBA00001962"/>
    </source>
</evidence>
<dbReference type="GO" id="GO:0005506">
    <property type="term" value="F:iron ion binding"/>
    <property type="evidence" value="ECO:0007669"/>
    <property type="project" value="InterPro"/>
</dbReference>
<keyword evidence="3" id="KW-0479">Metal-binding</keyword>
<organism evidence="8">
    <name type="scientific">marine metagenome</name>
    <dbReference type="NCBI Taxonomy" id="408172"/>
    <lineage>
        <taxon>unclassified sequences</taxon>
        <taxon>metagenomes</taxon>
        <taxon>ecological metagenomes</taxon>
    </lineage>
</organism>
<dbReference type="AlphaFoldDB" id="A0A381RZT2"/>
<dbReference type="Gene3D" id="2.102.10.10">
    <property type="entry name" value="Rieske [2Fe-2S] iron-sulphur domain"/>
    <property type="match status" value="1"/>
</dbReference>
<dbReference type="SUPFAM" id="SSF50022">
    <property type="entry name" value="ISP domain"/>
    <property type="match status" value="1"/>
</dbReference>
<dbReference type="GO" id="GO:0016491">
    <property type="term" value="F:oxidoreductase activity"/>
    <property type="evidence" value="ECO:0007669"/>
    <property type="project" value="UniProtKB-KW"/>
</dbReference>